<gene>
    <name evidence="3" type="ORF">I2H31_14045</name>
</gene>
<keyword evidence="1" id="KW-0732">Signal</keyword>
<accession>A0ABS0I5K6</accession>
<keyword evidence="4" id="KW-1185">Reference proteome</keyword>
<proteinExistence type="predicted"/>
<dbReference type="InterPro" id="IPR024618">
    <property type="entry name" value="DUF3857"/>
</dbReference>
<evidence type="ECO:0000313" key="4">
    <source>
        <dbReference type="Proteomes" id="UP000618931"/>
    </source>
</evidence>
<feature type="domain" description="DUF3857" evidence="2">
    <location>
        <begin position="56"/>
        <end position="221"/>
    </location>
</feature>
<feature type="signal peptide" evidence="1">
    <location>
        <begin position="1"/>
        <end position="21"/>
    </location>
</feature>
<evidence type="ECO:0000259" key="2">
    <source>
        <dbReference type="Pfam" id="PF12969"/>
    </source>
</evidence>
<dbReference type="Gene3D" id="2.60.120.1130">
    <property type="match status" value="1"/>
</dbReference>
<dbReference type="Gene3D" id="2.60.40.3140">
    <property type="match status" value="1"/>
</dbReference>
<dbReference type="InterPro" id="IPR038765">
    <property type="entry name" value="Papain-like_cys_pep_sf"/>
</dbReference>
<dbReference type="Gene3D" id="3.10.620.30">
    <property type="match status" value="1"/>
</dbReference>
<organism evidence="3 4">
    <name type="scientific">Hymenobacter ruricola</name>
    <dbReference type="NCBI Taxonomy" id="2791023"/>
    <lineage>
        <taxon>Bacteria</taxon>
        <taxon>Pseudomonadati</taxon>
        <taxon>Bacteroidota</taxon>
        <taxon>Cytophagia</taxon>
        <taxon>Cytophagales</taxon>
        <taxon>Hymenobacteraceae</taxon>
        <taxon>Hymenobacter</taxon>
    </lineage>
</organism>
<comment type="caution">
    <text evidence="3">The sequence shown here is derived from an EMBL/GenBank/DDBJ whole genome shotgun (WGS) entry which is preliminary data.</text>
</comment>
<reference evidence="3 4" key="1">
    <citation type="submission" date="2020-11" db="EMBL/GenBank/DDBJ databases">
        <authorList>
            <person name="Kim M.K."/>
        </authorList>
    </citation>
    <scope>NUCLEOTIDE SEQUENCE [LARGE SCALE GENOMIC DNA]</scope>
    <source>
        <strain evidence="3 4">BT662</strain>
    </source>
</reference>
<dbReference type="Pfam" id="PF12969">
    <property type="entry name" value="DUF3857"/>
    <property type="match status" value="1"/>
</dbReference>
<evidence type="ECO:0000256" key="1">
    <source>
        <dbReference type="SAM" id="SignalP"/>
    </source>
</evidence>
<protein>
    <submittedName>
        <fullName evidence="3">DUF3857 domain-containing protein</fullName>
    </submittedName>
</protein>
<evidence type="ECO:0000313" key="3">
    <source>
        <dbReference type="EMBL" id="MBF9222226.1"/>
    </source>
</evidence>
<dbReference type="SUPFAM" id="SSF54001">
    <property type="entry name" value="Cysteine proteinases"/>
    <property type="match status" value="1"/>
</dbReference>
<dbReference type="EMBL" id="JADQDM010000006">
    <property type="protein sequence ID" value="MBF9222226.1"/>
    <property type="molecule type" value="Genomic_DNA"/>
</dbReference>
<dbReference type="RefSeq" id="WP_196293670.1">
    <property type="nucleotide sequence ID" value="NZ_JADQDM010000006.1"/>
</dbReference>
<name>A0ABS0I5K6_9BACT</name>
<feature type="chain" id="PRO_5045401332" evidence="1">
    <location>
        <begin position="22"/>
        <end position="648"/>
    </location>
</feature>
<dbReference type="Proteomes" id="UP000618931">
    <property type="component" value="Unassembled WGS sequence"/>
</dbReference>
<sequence>MKALLSLLAALPLSGFLLRPAAPAPKYAVADIPAALREGAHAVLRADNEVVTVKSAGRLVHTVHRVITVLDAAGDDFGRHTVSYDALNSLAYLRGAVYDENGRLLHQLRPAEIHDQGVGDAGGSFMTDVRVRYADLRQPQVPYTVEFDYEVVSDNALFYPGWQPQEEEGLAVQDATFKVTTPTELPLRYQERQWPKGAAVAHTADGGRETYEWQLSALPAVEEETAAPPLAYTTPAVVLAPGDFEVQGHKGTAASWKGLGQWSYALNAGRDQLPPATVAKVQALVKDAPDARTKAQRIYEMLQGSTRYISVQLGLGGWQTFPASSVASNGYGDCKALSNYTMALLAAAGVPAYVALVGAGDDRPDLRADFPSSQFNHAIVCVPMAPAGRPDTLWLECTSQTEAFGYMGSFTGNRHALLVTPEGGKLVATPRYGAAENRQTRRIDLTLDAVGGATATARTLRTGQEQDLYAQLLHQLGPVEQRKYVTDRLKLPTFTLTKFTLAAAPAKAAPAIVETLGLALPGFAMPSGKRVFVNANLLSRLPALPAQVGERHTPVWLSDAYLHADTVRLHLPAGFRPETLPAPVQLSTAYGSYSSQYQNLPDGSVQYIRRLELKRGQLPASAYTGYLDFRRKISVADKAQVVLLKTES</sequence>